<dbReference type="OrthoDB" id="5863171at2759"/>
<dbReference type="InterPro" id="IPR023606">
    <property type="entry name" value="CoA-Trfase_III_dom_1_sf"/>
</dbReference>
<dbReference type="SUPFAM" id="SSF89796">
    <property type="entry name" value="CoA-transferase family III (CaiB/BaiF)"/>
    <property type="match status" value="1"/>
</dbReference>
<keyword evidence="4" id="KW-1185">Reference proteome</keyword>
<dbReference type="Pfam" id="PF02515">
    <property type="entry name" value="CoA_transf_3"/>
    <property type="match status" value="1"/>
</dbReference>
<dbReference type="InterPro" id="IPR050483">
    <property type="entry name" value="CoA-transferase_III_domain"/>
</dbReference>
<name>A0A0G4IUN8_PLABS</name>
<accession>A0A0G4IUN8</accession>
<dbReference type="Gene3D" id="3.40.50.10540">
    <property type="entry name" value="Crotonobetainyl-coa:carnitine coa-transferase, domain 1"/>
    <property type="match status" value="1"/>
</dbReference>
<keyword evidence="2" id="KW-0808">Transferase</keyword>
<gene>
    <name evidence="3" type="ORF">PBRA_007172</name>
</gene>
<comment type="similarity">
    <text evidence="1">Belongs to the CoA-transferase III family.</text>
</comment>
<dbReference type="AlphaFoldDB" id="A0A0G4IUN8"/>
<dbReference type="PANTHER" id="PTHR48207">
    <property type="entry name" value="SUCCINATE--HYDROXYMETHYLGLUTARATE COA-TRANSFERASE"/>
    <property type="match status" value="1"/>
</dbReference>
<organism evidence="3 4">
    <name type="scientific">Plasmodiophora brassicae</name>
    <name type="common">Clubroot disease agent</name>
    <dbReference type="NCBI Taxonomy" id="37360"/>
    <lineage>
        <taxon>Eukaryota</taxon>
        <taxon>Sar</taxon>
        <taxon>Rhizaria</taxon>
        <taxon>Endomyxa</taxon>
        <taxon>Phytomyxea</taxon>
        <taxon>Plasmodiophorida</taxon>
        <taxon>Plasmodiophoridae</taxon>
        <taxon>Plasmodiophora</taxon>
    </lineage>
</organism>
<dbReference type="Proteomes" id="UP000039324">
    <property type="component" value="Unassembled WGS sequence"/>
</dbReference>
<dbReference type="OMA" id="IIAGPYC"/>
<dbReference type="InterPro" id="IPR044855">
    <property type="entry name" value="CoA-Trfase_III_dom3_sf"/>
</dbReference>
<evidence type="ECO:0000313" key="3">
    <source>
        <dbReference type="EMBL" id="CEO99058.1"/>
    </source>
</evidence>
<sequence>MGLQRRSSTTGALAGLRVLDLSRVLAGPICTQSLGDFGADVVKVERPGAGDDTRQWGPPFVDDDAGHRFSTYFLCANRNKRSIVLDLKTDAGRDAVLRLANRSDVLVENFLPGVLDRMGLGYDALSKTNPKLVYASISGYGESGPKAHLPGYDVVLSAAGGLMGATGEARDRPPVKVAVAVTDLCTGWILQGAILSALISRSSTGKGQRITTSLLEVQVASMINLATAFLNAGAVAEPLGSAHASIVPYQAFPTADGRWIVIGAGNDVQFSALCDALGLSDLAKCHPTNADRVANRSDVVSRISNAVRSMTATQVETKLSGTGCPCGPVNRIDEVFDDEQVRHLDMVQLIQGLSMVRTPVTLSATPTIARYPPPRLGQHTREILAELGYAANQIDEMLTQTSAFQAL</sequence>
<reference evidence="3 4" key="1">
    <citation type="submission" date="2015-02" db="EMBL/GenBank/DDBJ databases">
        <authorList>
            <person name="Chooi Y.-H."/>
        </authorList>
    </citation>
    <scope>NUCLEOTIDE SEQUENCE [LARGE SCALE GENOMIC DNA]</scope>
    <source>
        <strain evidence="3">E3</strain>
    </source>
</reference>
<dbReference type="EMBL" id="CDSF01000089">
    <property type="protein sequence ID" value="CEO99058.1"/>
    <property type="molecule type" value="Genomic_DNA"/>
</dbReference>
<dbReference type="STRING" id="37360.A0A0G4IUN8"/>
<proteinExistence type="inferred from homology"/>
<dbReference type="PANTHER" id="PTHR48207:SF3">
    <property type="entry name" value="SUCCINATE--HYDROXYMETHYLGLUTARATE COA-TRANSFERASE"/>
    <property type="match status" value="1"/>
</dbReference>
<dbReference type="InterPro" id="IPR003673">
    <property type="entry name" value="CoA-Trfase_fam_III"/>
</dbReference>
<evidence type="ECO:0000256" key="2">
    <source>
        <dbReference type="ARBA" id="ARBA00022679"/>
    </source>
</evidence>
<protein>
    <submittedName>
        <fullName evidence="3">Uncharacterized protein</fullName>
    </submittedName>
</protein>
<dbReference type="Gene3D" id="3.30.1540.10">
    <property type="entry name" value="formyl-coa transferase, domain 3"/>
    <property type="match status" value="1"/>
</dbReference>
<dbReference type="GO" id="GO:0008410">
    <property type="term" value="F:CoA-transferase activity"/>
    <property type="evidence" value="ECO:0007669"/>
    <property type="project" value="TreeGrafter"/>
</dbReference>
<evidence type="ECO:0000313" key="4">
    <source>
        <dbReference type="Proteomes" id="UP000039324"/>
    </source>
</evidence>
<evidence type="ECO:0000256" key="1">
    <source>
        <dbReference type="ARBA" id="ARBA00008383"/>
    </source>
</evidence>